<feature type="region of interest" description="Disordered" evidence="1">
    <location>
        <begin position="245"/>
        <end position="267"/>
    </location>
</feature>
<gene>
    <name evidence="3" type="ORF">A1O9_10827</name>
</gene>
<feature type="compositionally biased region" description="Basic and acidic residues" evidence="1">
    <location>
        <begin position="402"/>
        <end position="413"/>
    </location>
</feature>
<protein>
    <recommendedName>
        <fullName evidence="2">DhaK domain-containing protein</fullName>
    </recommendedName>
</protein>
<dbReference type="SUPFAM" id="SSF82549">
    <property type="entry name" value="DAK1/DegV-like"/>
    <property type="match status" value="1"/>
</dbReference>
<dbReference type="PANTHER" id="PTHR28629">
    <property type="entry name" value="TRIOKINASE/FMN CYCLASE"/>
    <property type="match status" value="1"/>
</dbReference>
<organism evidence="3 4">
    <name type="scientific">Exophiala aquamarina CBS 119918</name>
    <dbReference type="NCBI Taxonomy" id="1182545"/>
    <lineage>
        <taxon>Eukaryota</taxon>
        <taxon>Fungi</taxon>
        <taxon>Dikarya</taxon>
        <taxon>Ascomycota</taxon>
        <taxon>Pezizomycotina</taxon>
        <taxon>Eurotiomycetes</taxon>
        <taxon>Chaetothyriomycetidae</taxon>
        <taxon>Chaetothyriales</taxon>
        <taxon>Herpotrichiellaceae</taxon>
        <taxon>Exophiala</taxon>
    </lineage>
</organism>
<dbReference type="EMBL" id="AMGV01000015">
    <property type="protein sequence ID" value="KEF52921.1"/>
    <property type="molecule type" value="Genomic_DNA"/>
</dbReference>
<dbReference type="PROSITE" id="PS51481">
    <property type="entry name" value="DHAK"/>
    <property type="match status" value="1"/>
</dbReference>
<dbReference type="HOGENOM" id="CLU_676201_0_0_1"/>
<dbReference type="Gene3D" id="3.30.1180.20">
    <property type="entry name" value="Dihydroxyacetone kinase, domain 2"/>
    <property type="match status" value="1"/>
</dbReference>
<dbReference type="OrthoDB" id="4152926at2759"/>
<keyword evidence="4" id="KW-1185">Reference proteome</keyword>
<dbReference type="STRING" id="1182545.A0A072NZ92"/>
<evidence type="ECO:0000259" key="2">
    <source>
        <dbReference type="PROSITE" id="PS51481"/>
    </source>
</evidence>
<feature type="domain" description="DhaK" evidence="2">
    <location>
        <begin position="1"/>
        <end position="224"/>
    </location>
</feature>
<dbReference type="GO" id="GO:0004371">
    <property type="term" value="F:glycerone kinase activity"/>
    <property type="evidence" value="ECO:0007669"/>
    <property type="project" value="InterPro"/>
</dbReference>
<dbReference type="GO" id="GO:0019563">
    <property type="term" value="P:glycerol catabolic process"/>
    <property type="evidence" value="ECO:0007669"/>
    <property type="project" value="TreeGrafter"/>
</dbReference>
<dbReference type="InterPro" id="IPR004006">
    <property type="entry name" value="DhaK_dom"/>
</dbReference>
<dbReference type="PANTHER" id="PTHR28629:SF14">
    <property type="entry name" value="DIHYDROXYACETONE KINASE 1"/>
    <property type="match status" value="1"/>
</dbReference>
<dbReference type="GeneID" id="25285730"/>
<evidence type="ECO:0000313" key="4">
    <source>
        <dbReference type="Proteomes" id="UP000027920"/>
    </source>
</evidence>
<dbReference type="InterPro" id="IPR050861">
    <property type="entry name" value="Dihydroxyacetone_Kinase"/>
</dbReference>
<proteinExistence type="predicted"/>
<sequence length="413" mass="45710">MASTNLRPESAFFQLPAHYGFKVEDTVRFQRDQRVDDDDKLIGSCNSSTPRAGAGSVLAAKICDALARHGYEDSIIRKVGGLVTSNMMTCASTQVGEEAGLETMPPRAEDDQMDMQRTIELMLRGLLDKSTPSSHTVNVNSNEPVLLVNGFDRIEKHRFAVLVHKTVQQLQKDWNVWPVRVYAGRYFPTSGDGFSVTLLNVVNTDIGGPSMVQLLDEHTDSSEWKQFLRREVWRDRDLVSVEEGHWVSGEDDDNVSDGGSVHSFQSNSSYAPESVLRLVIEKSPRAPHSPSLAAEDSDVGEAVLESPLGLDEKAVEDEMKGDSDVDSAFAAVEDEKSGSILEKREMSERNIVHPTWDRRHDSTSLIDLIRLQALDIPPLGVDEETRVESLDTAATEPTPSEPSKKDDDSFVLL</sequence>
<reference evidence="3 4" key="1">
    <citation type="submission" date="2013-03" db="EMBL/GenBank/DDBJ databases">
        <title>The Genome Sequence of Exophiala aquamarina CBS 119918.</title>
        <authorList>
            <consortium name="The Broad Institute Genomics Platform"/>
            <person name="Cuomo C."/>
            <person name="de Hoog S."/>
            <person name="Gorbushina A."/>
            <person name="Walker B."/>
            <person name="Young S.K."/>
            <person name="Zeng Q."/>
            <person name="Gargeya S."/>
            <person name="Fitzgerald M."/>
            <person name="Haas B."/>
            <person name="Abouelleil A."/>
            <person name="Allen A.W."/>
            <person name="Alvarado L."/>
            <person name="Arachchi H.M."/>
            <person name="Berlin A.M."/>
            <person name="Chapman S.B."/>
            <person name="Gainer-Dewar J."/>
            <person name="Goldberg J."/>
            <person name="Griggs A."/>
            <person name="Gujja S."/>
            <person name="Hansen M."/>
            <person name="Howarth C."/>
            <person name="Imamovic A."/>
            <person name="Ireland A."/>
            <person name="Larimer J."/>
            <person name="McCowan C."/>
            <person name="Murphy C."/>
            <person name="Pearson M."/>
            <person name="Poon T.W."/>
            <person name="Priest M."/>
            <person name="Roberts A."/>
            <person name="Saif S."/>
            <person name="Shea T."/>
            <person name="Sisk P."/>
            <person name="Sykes S."/>
            <person name="Wortman J."/>
            <person name="Nusbaum C."/>
            <person name="Birren B."/>
        </authorList>
    </citation>
    <scope>NUCLEOTIDE SEQUENCE [LARGE SCALE GENOMIC DNA]</scope>
    <source>
        <strain evidence="3 4">CBS 119918</strain>
    </source>
</reference>
<dbReference type="AlphaFoldDB" id="A0A072NZ92"/>
<feature type="region of interest" description="Disordered" evidence="1">
    <location>
        <begin position="380"/>
        <end position="413"/>
    </location>
</feature>
<accession>A0A072NZ92</accession>
<dbReference type="Proteomes" id="UP000027920">
    <property type="component" value="Unassembled WGS sequence"/>
</dbReference>
<dbReference type="VEuPathDB" id="FungiDB:A1O9_10827"/>
<comment type="caution">
    <text evidence="3">The sequence shown here is derived from an EMBL/GenBank/DDBJ whole genome shotgun (WGS) entry which is preliminary data.</text>
</comment>
<evidence type="ECO:0000256" key="1">
    <source>
        <dbReference type="SAM" id="MobiDB-lite"/>
    </source>
</evidence>
<dbReference type="GO" id="GO:0005829">
    <property type="term" value="C:cytosol"/>
    <property type="evidence" value="ECO:0007669"/>
    <property type="project" value="TreeGrafter"/>
</dbReference>
<name>A0A072NZ92_9EURO</name>
<evidence type="ECO:0000313" key="3">
    <source>
        <dbReference type="EMBL" id="KEF52921.1"/>
    </source>
</evidence>
<dbReference type="RefSeq" id="XP_013255511.1">
    <property type="nucleotide sequence ID" value="XM_013400057.1"/>
</dbReference>